<dbReference type="RefSeq" id="WP_036544599.1">
    <property type="nucleotide sequence ID" value="NZ_JMSZ01000016.1"/>
</dbReference>
<dbReference type="GO" id="GO:0005829">
    <property type="term" value="C:cytosol"/>
    <property type="evidence" value="ECO:0007669"/>
    <property type="project" value="UniProtKB-SubCell"/>
</dbReference>
<dbReference type="PANTHER" id="PTHR34773:SF1">
    <property type="entry name" value="FLAGELLAR SECRETION CHAPERONE FLIS"/>
    <property type="match status" value="1"/>
</dbReference>
<reference evidence="7 8" key="1">
    <citation type="journal article" date="2005" name="Int. J. Syst. Evol. Microbiol.">
        <title>Nitrincola lacisaponensis gen. nov., sp. nov., a novel alkaliphilic bacterium isolated from an alkaline, saline lake.</title>
        <authorList>
            <person name="Dimitriu P.A."/>
            <person name="Shukla S.K."/>
            <person name="Conradt J."/>
            <person name="Marquez M.C."/>
            <person name="Ventosa A."/>
            <person name="Maglia A."/>
            <person name="Peyton B.M."/>
            <person name="Pinkart H.C."/>
            <person name="Mormile M.R."/>
        </authorList>
    </citation>
    <scope>NUCLEOTIDE SEQUENCE [LARGE SCALE GENOMIC DNA]</scope>
    <source>
        <strain evidence="7 8">4CA</strain>
    </source>
</reference>
<evidence type="ECO:0000256" key="1">
    <source>
        <dbReference type="ARBA" id="ARBA00004514"/>
    </source>
</evidence>
<evidence type="ECO:0000313" key="7">
    <source>
        <dbReference type="EMBL" id="KDE40449.1"/>
    </source>
</evidence>
<evidence type="ECO:0000256" key="6">
    <source>
        <dbReference type="PIRNR" id="PIRNR039090"/>
    </source>
</evidence>
<evidence type="ECO:0000256" key="2">
    <source>
        <dbReference type="ARBA" id="ARBA00008787"/>
    </source>
</evidence>
<accession>A0A063Y465</accession>
<protein>
    <recommendedName>
        <fullName evidence="6">Flagellar secretion chaperone FliS</fullName>
    </recommendedName>
</protein>
<organism evidence="7 8">
    <name type="scientific">Nitrincola lacisaponensis</name>
    <dbReference type="NCBI Taxonomy" id="267850"/>
    <lineage>
        <taxon>Bacteria</taxon>
        <taxon>Pseudomonadati</taxon>
        <taxon>Pseudomonadota</taxon>
        <taxon>Gammaproteobacteria</taxon>
        <taxon>Oceanospirillales</taxon>
        <taxon>Oceanospirillaceae</taxon>
        <taxon>Nitrincola</taxon>
    </lineage>
</organism>
<dbReference type="SUPFAM" id="SSF101116">
    <property type="entry name" value="Flagellar export chaperone FliS"/>
    <property type="match status" value="1"/>
</dbReference>
<evidence type="ECO:0000256" key="5">
    <source>
        <dbReference type="ARBA" id="ARBA00023186"/>
    </source>
</evidence>
<dbReference type="EMBL" id="JMSZ01000016">
    <property type="protein sequence ID" value="KDE40449.1"/>
    <property type="molecule type" value="Genomic_DNA"/>
</dbReference>
<keyword evidence="4 6" id="KW-1005">Bacterial flagellum biogenesis</keyword>
<evidence type="ECO:0000256" key="4">
    <source>
        <dbReference type="ARBA" id="ARBA00022795"/>
    </source>
</evidence>
<sequence>MNKGIGQYKQIGVETALVNASPHRLIQMLYEGALTQLANAKGAIQNDQIELLSVSIKKTSNILIGLEEGLDLEKGGEIASNLQALYRFLQTELIAAQSTQSVEKIDAMISVLVELKSAWDAIEPGKISDETISSDKT</sequence>
<dbReference type="Proteomes" id="UP000027318">
    <property type="component" value="Unassembled WGS sequence"/>
</dbReference>
<dbReference type="Gene3D" id="1.20.120.340">
    <property type="entry name" value="Flagellar protein FliS"/>
    <property type="match status" value="1"/>
</dbReference>
<evidence type="ECO:0000256" key="3">
    <source>
        <dbReference type="ARBA" id="ARBA00022490"/>
    </source>
</evidence>
<gene>
    <name evidence="7" type="ORF">ADINL_1041</name>
</gene>
<dbReference type="InterPro" id="IPR003713">
    <property type="entry name" value="FliS"/>
</dbReference>
<keyword evidence="3 6" id="KW-0963">Cytoplasm</keyword>
<keyword evidence="7" id="KW-0966">Cell projection</keyword>
<proteinExistence type="inferred from homology"/>
<dbReference type="OrthoDB" id="9792010at2"/>
<dbReference type="GO" id="GO:0044780">
    <property type="term" value="P:bacterial-type flagellum assembly"/>
    <property type="evidence" value="ECO:0007669"/>
    <property type="project" value="InterPro"/>
</dbReference>
<evidence type="ECO:0000313" key="8">
    <source>
        <dbReference type="Proteomes" id="UP000027318"/>
    </source>
</evidence>
<keyword evidence="7" id="KW-0969">Cilium</keyword>
<dbReference type="AlphaFoldDB" id="A0A063Y465"/>
<keyword evidence="8" id="KW-1185">Reference proteome</keyword>
<dbReference type="PANTHER" id="PTHR34773">
    <property type="entry name" value="FLAGELLAR SECRETION CHAPERONE FLIS"/>
    <property type="match status" value="1"/>
</dbReference>
<dbReference type="InterPro" id="IPR036584">
    <property type="entry name" value="FliS_sf"/>
</dbReference>
<comment type="caution">
    <text evidence="7">The sequence shown here is derived from an EMBL/GenBank/DDBJ whole genome shotgun (WGS) entry which is preliminary data.</text>
</comment>
<keyword evidence="7" id="KW-0282">Flagellum</keyword>
<dbReference type="Pfam" id="PF02561">
    <property type="entry name" value="FliS"/>
    <property type="match status" value="1"/>
</dbReference>
<dbReference type="GO" id="GO:0071973">
    <property type="term" value="P:bacterial-type flagellum-dependent cell motility"/>
    <property type="evidence" value="ECO:0007669"/>
    <property type="project" value="TreeGrafter"/>
</dbReference>
<dbReference type="PIRSF" id="PIRSF039090">
    <property type="entry name" value="Flis"/>
    <property type="match status" value="1"/>
</dbReference>
<name>A0A063Y465_9GAMM</name>
<dbReference type="CDD" id="cd16098">
    <property type="entry name" value="FliS"/>
    <property type="match status" value="1"/>
</dbReference>
<comment type="similarity">
    <text evidence="2 6">Belongs to the FliS family.</text>
</comment>
<dbReference type="STRING" id="267850.ADINL_1041"/>
<comment type="subcellular location">
    <subcellularLocation>
        <location evidence="1 6">Cytoplasm</location>
        <location evidence="1 6">Cytosol</location>
    </subcellularLocation>
</comment>
<dbReference type="NCBIfam" id="TIGR00208">
    <property type="entry name" value="fliS"/>
    <property type="match status" value="1"/>
</dbReference>
<keyword evidence="5" id="KW-0143">Chaperone</keyword>